<dbReference type="Pfam" id="PF22725">
    <property type="entry name" value="GFO_IDH_MocA_C3"/>
    <property type="match status" value="1"/>
</dbReference>
<feature type="domain" description="Enoyl reductase (ER)" evidence="7">
    <location>
        <begin position="66"/>
        <end position="360"/>
    </location>
</feature>
<dbReference type="GO" id="GO:0016491">
    <property type="term" value="F:oxidoreductase activity"/>
    <property type="evidence" value="ECO:0007669"/>
    <property type="project" value="UniProtKB-KW"/>
</dbReference>
<dbReference type="InterPro" id="IPR020843">
    <property type="entry name" value="ER"/>
</dbReference>
<dbReference type="Pfam" id="PF00107">
    <property type="entry name" value="ADH_zinc_N"/>
    <property type="match status" value="1"/>
</dbReference>
<name>A0A7C4QRG7_9PLAN</name>
<dbReference type="InterPro" id="IPR013149">
    <property type="entry name" value="ADH-like_C"/>
</dbReference>
<keyword evidence="4" id="KW-0862">Zinc</keyword>
<evidence type="ECO:0000256" key="3">
    <source>
        <dbReference type="ARBA" id="ARBA00022723"/>
    </source>
</evidence>
<dbReference type="InterPro" id="IPR055170">
    <property type="entry name" value="GFO_IDH_MocA-like_dom"/>
</dbReference>
<accession>A0A7C4QRG7</accession>
<comment type="similarity">
    <text evidence="2">Belongs to the zinc-containing alcohol dehydrogenase family.</text>
</comment>
<dbReference type="InterPro" id="IPR011032">
    <property type="entry name" value="GroES-like_sf"/>
</dbReference>
<dbReference type="SUPFAM" id="SSF51735">
    <property type="entry name" value="NAD(P)-binding Rossmann-fold domains"/>
    <property type="match status" value="2"/>
</dbReference>
<evidence type="ECO:0000259" key="7">
    <source>
        <dbReference type="SMART" id="SM00829"/>
    </source>
</evidence>
<evidence type="ECO:0000256" key="1">
    <source>
        <dbReference type="ARBA" id="ARBA00001947"/>
    </source>
</evidence>
<dbReference type="GO" id="GO:0046872">
    <property type="term" value="F:metal ion binding"/>
    <property type="evidence" value="ECO:0007669"/>
    <property type="project" value="UniProtKB-KW"/>
</dbReference>
<feature type="region of interest" description="Disordered" evidence="6">
    <location>
        <begin position="387"/>
        <end position="406"/>
    </location>
</feature>
<dbReference type="EMBL" id="DSVQ01000012">
    <property type="protein sequence ID" value="HGT39586.1"/>
    <property type="molecule type" value="Genomic_DNA"/>
</dbReference>
<comment type="cofactor">
    <cofactor evidence="1">
        <name>Zn(2+)</name>
        <dbReference type="ChEBI" id="CHEBI:29105"/>
    </cofactor>
</comment>
<dbReference type="Gene3D" id="3.30.360.10">
    <property type="entry name" value="Dihydrodipicolinate Reductase, domain 2"/>
    <property type="match status" value="1"/>
</dbReference>
<evidence type="ECO:0000256" key="2">
    <source>
        <dbReference type="ARBA" id="ARBA00008072"/>
    </source>
</evidence>
<keyword evidence="3" id="KW-0479">Metal-binding</keyword>
<dbReference type="InterPro" id="IPR036291">
    <property type="entry name" value="NAD(P)-bd_dom_sf"/>
</dbReference>
<evidence type="ECO:0000256" key="6">
    <source>
        <dbReference type="SAM" id="MobiDB-lite"/>
    </source>
</evidence>
<dbReference type="PANTHER" id="PTHR43350">
    <property type="entry name" value="NAD-DEPENDENT ALCOHOL DEHYDROGENASE"/>
    <property type="match status" value="1"/>
</dbReference>
<evidence type="ECO:0000256" key="4">
    <source>
        <dbReference type="ARBA" id="ARBA00022833"/>
    </source>
</evidence>
<dbReference type="InterPro" id="IPR000683">
    <property type="entry name" value="Gfo/Idh/MocA-like_OxRdtase_N"/>
</dbReference>
<keyword evidence="5" id="KW-0560">Oxidoreductase</keyword>
<organism evidence="8">
    <name type="scientific">Schlesneria paludicola</name>
    <dbReference type="NCBI Taxonomy" id="360056"/>
    <lineage>
        <taxon>Bacteria</taxon>
        <taxon>Pseudomonadati</taxon>
        <taxon>Planctomycetota</taxon>
        <taxon>Planctomycetia</taxon>
        <taxon>Planctomycetales</taxon>
        <taxon>Planctomycetaceae</taxon>
        <taxon>Schlesneria</taxon>
    </lineage>
</organism>
<dbReference type="GO" id="GO:0000166">
    <property type="term" value="F:nucleotide binding"/>
    <property type="evidence" value="ECO:0007669"/>
    <property type="project" value="InterPro"/>
</dbReference>
<dbReference type="CDD" id="cd08255">
    <property type="entry name" value="2-desacetyl-2-hydroxyethyl_bacteriochlorophyllide_like"/>
    <property type="match status" value="1"/>
</dbReference>
<sequence>MRQIFQSLRDGETQLVELPCPQPRRGCLRIQTRRTLISSGTERMLQEFGKASWLGKARQQPDKFRQVLDKIRTDGLAAAFEAVRDKLEEPLPLGYCNAGVVLDVGPGVSGFAPGDRVLSNGPHAEIVCVPQNLAARIPPSVTDDEAVFGVLGAVALQGIRLAAPTLGECFLVTGLGLVGLLAVQLLRAHGARVIGADFQPERLRLAQACGAETVQLPHDDLPARCAEFSRGRGLDGVLITASTQSHEPLHQAAAVCRKRGRIVLTGVAGLHLSRDDFYKKELSFQVSCSYGPGRYDASYEEQGHDYPAAYVRWTAQRNFEAVLDMLASRQLRVEPLISHRFPLEQATRAYELISSPQPSLGILLDYADDLSDNVLAATIPLRPDVRLPAGRTTDTDSPPAGNRLTVSAPVGEAQGSARAPLAAQKSRAPAPVVGVIGTGQFAARHLMPAFRAAGVHFRGATSRGGATAATAARRFGCDYATSDVDLLLHDPEIEAVIIATRHDSHADLVCRALLAGKHVFVEKPLALSREQILDIQQALARVRRSGGTPLLMVGFNRRFAPQVVQVRELLQTVAEPKAFVLTVNAGMVAAEHWTRDSRQGGGRFVGEGCHFVDLLRHLAGQSITHIQACGLRARAGQDSVDDQLTCTLRFADGSVGTIHYLANGHRSFPKERLEVFAAGRVLQLDNFRRLTGYGWPRFRRLHLWRQDKGHRAEAAAFVAALRTGLPPIPWDELVEVSCVTLDIAAAAAEGGMRNYTPAAEGAFTYLREPPALPSVGDSLARSA</sequence>
<proteinExistence type="inferred from homology"/>
<dbReference type="Gene3D" id="3.40.50.720">
    <property type="entry name" value="NAD(P)-binding Rossmann-like Domain"/>
    <property type="match status" value="2"/>
</dbReference>
<evidence type="ECO:0000313" key="8">
    <source>
        <dbReference type="EMBL" id="HGT39586.1"/>
    </source>
</evidence>
<gene>
    <name evidence="8" type="ORF">ENS64_10040</name>
</gene>
<dbReference type="SMART" id="SM00829">
    <property type="entry name" value="PKS_ER"/>
    <property type="match status" value="1"/>
</dbReference>
<dbReference type="SUPFAM" id="SSF55347">
    <property type="entry name" value="Glyceraldehyde-3-phosphate dehydrogenase-like, C-terminal domain"/>
    <property type="match status" value="1"/>
</dbReference>
<dbReference type="AlphaFoldDB" id="A0A7C4QRG7"/>
<comment type="caution">
    <text evidence="8">The sequence shown here is derived from an EMBL/GenBank/DDBJ whole genome shotgun (WGS) entry which is preliminary data.</text>
</comment>
<reference evidence="8" key="1">
    <citation type="journal article" date="2020" name="mSystems">
        <title>Genome- and Community-Level Interaction Insights into Carbon Utilization and Element Cycling Functions of Hydrothermarchaeota in Hydrothermal Sediment.</title>
        <authorList>
            <person name="Zhou Z."/>
            <person name="Liu Y."/>
            <person name="Xu W."/>
            <person name="Pan J."/>
            <person name="Luo Z.H."/>
            <person name="Li M."/>
        </authorList>
    </citation>
    <scope>NUCLEOTIDE SEQUENCE [LARGE SCALE GENOMIC DNA]</scope>
    <source>
        <strain evidence="8">SpSt-508</strain>
    </source>
</reference>
<protein>
    <submittedName>
        <fullName evidence="8">Dehydrogenase</fullName>
    </submittedName>
</protein>
<evidence type="ECO:0000256" key="5">
    <source>
        <dbReference type="ARBA" id="ARBA00023002"/>
    </source>
</evidence>
<dbReference type="PANTHER" id="PTHR43350:SF19">
    <property type="entry name" value="D-GULOSIDE 3-DEHYDROGENASE"/>
    <property type="match status" value="1"/>
</dbReference>
<dbReference type="Pfam" id="PF01408">
    <property type="entry name" value="GFO_IDH_MocA"/>
    <property type="match status" value="1"/>
</dbReference>
<dbReference type="Gene3D" id="3.90.180.10">
    <property type="entry name" value="Medium-chain alcohol dehydrogenases, catalytic domain"/>
    <property type="match status" value="2"/>
</dbReference>
<dbReference type="SUPFAM" id="SSF50129">
    <property type="entry name" value="GroES-like"/>
    <property type="match status" value="1"/>
</dbReference>